<dbReference type="Proteomes" id="UP001153620">
    <property type="component" value="Chromosome 1"/>
</dbReference>
<comment type="subcellular location">
    <subcellularLocation>
        <location evidence="1">Membrane</location>
        <topology evidence="1">Multi-pass membrane protein</topology>
    </subcellularLocation>
</comment>
<reference evidence="8" key="2">
    <citation type="submission" date="2022-10" db="EMBL/GenBank/DDBJ databases">
        <authorList>
            <consortium name="ENA_rothamsted_submissions"/>
            <consortium name="culmorum"/>
            <person name="King R."/>
        </authorList>
    </citation>
    <scope>NUCLEOTIDE SEQUENCE</scope>
</reference>
<feature type="transmembrane region" description="Helical" evidence="6">
    <location>
        <begin position="277"/>
        <end position="300"/>
    </location>
</feature>
<feature type="transmembrane region" description="Helical" evidence="6">
    <location>
        <begin position="390"/>
        <end position="410"/>
    </location>
</feature>
<feature type="transmembrane region" description="Helical" evidence="6">
    <location>
        <begin position="365"/>
        <end position="384"/>
    </location>
</feature>
<evidence type="ECO:0000256" key="5">
    <source>
        <dbReference type="SAM" id="MobiDB-lite"/>
    </source>
</evidence>
<evidence type="ECO:0000256" key="3">
    <source>
        <dbReference type="ARBA" id="ARBA00022989"/>
    </source>
</evidence>
<feature type="domain" description="Amino acid transporter transmembrane" evidence="7">
    <location>
        <begin position="48"/>
        <end position="449"/>
    </location>
</feature>
<feature type="transmembrane region" description="Helical" evidence="6">
    <location>
        <begin position="139"/>
        <end position="161"/>
    </location>
</feature>
<evidence type="ECO:0000313" key="9">
    <source>
        <dbReference type="Proteomes" id="UP001153620"/>
    </source>
</evidence>
<feature type="transmembrane region" description="Helical" evidence="6">
    <location>
        <begin position="323"/>
        <end position="344"/>
    </location>
</feature>
<protein>
    <recommendedName>
        <fullName evidence="7">Amino acid transporter transmembrane domain-containing protein</fullName>
    </recommendedName>
</protein>
<reference evidence="8" key="1">
    <citation type="submission" date="2022-01" db="EMBL/GenBank/DDBJ databases">
        <authorList>
            <person name="King R."/>
        </authorList>
    </citation>
    <scope>NUCLEOTIDE SEQUENCE</scope>
</reference>
<dbReference type="PANTHER" id="PTHR22950">
    <property type="entry name" value="AMINO ACID TRANSPORTER"/>
    <property type="match status" value="1"/>
</dbReference>
<feature type="transmembrane region" description="Helical" evidence="6">
    <location>
        <begin position="245"/>
        <end position="265"/>
    </location>
</feature>
<evidence type="ECO:0000313" key="8">
    <source>
        <dbReference type="EMBL" id="CAG9801374.1"/>
    </source>
</evidence>
<name>A0A9N9RRG5_9DIPT</name>
<proteinExistence type="predicted"/>
<dbReference type="OrthoDB" id="1684102at2759"/>
<keyword evidence="4 6" id="KW-0472">Membrane</keyword>
<evidence type="ECO:0000256" key="2">
    <source>
        <dbReference type="ARBA" id="ARBA00022692"/>
    </source>
</evidence>
<dbReference type="Pfam" id="PF01490">
    <property type="entry name" value="Aa_trans"/>
    <property type="match status" value="1"/>
</dbReference>
<sequence length="462" mass="51483">MVYDAEKHEPIRDEDTENAIALVPKKTKDEQQDEDYDPYKHRNIPNPTSNSETLAHLLKGCLGTGILAMHEAFKNAGWLNGLVSMAIIGFVCTYCFQILVKSQYVLCKKHRRPILSYPESMKLALQQGPGALKWIAPSAVLITDGFLIIYQLGVCICYIVFVAKNVQQIIEAHITEMSITTVMLIMFLPLLAINCLKSLKVLAPFSTFANVVTFVGLGFVLYYVFQDLPELSTIPAVGPIESYPLYFGTVLFALEAVGVFIALEANMEKPKNFVSKFGVLNMGMSLVTLLYGFVGFFGYLKYGDKSKDSITLSLPQGELLPEITRGLFTFAIFISYALQCYVPISIIWENYFSDDIKKSEKSERYLLGLRIVTTIFTFLVAAAVPHLGLFISLFGAFCLSILGLAFPAIMEICVMYPDKYGPMHWHLWKDLALVIFAFAGLTSGTYASMKDIIATFSNTATQ</sequence>
<keyword evidence="3 6" id="KW-1133">Transmembrane helix</keyword>
<organism evidence="8 9">
    <name type="scientific">Chironomus riparius</name>
    <dbReference type="NCBI Taxonomy" id="315576"/>
    <lineage>
        <taxon>Eukaryota</taxon>
        <taxon>Metazoa</taxon>
        <taxon>Ecdysozoa</taxon>
        <taxon>Arthropoda</taxon>
        <taxon>Hexapoda</taxon>
        <taxon>Insecta</taxon>
        <taxon>Pterygota</taxon>
        <taxon>Neoptera</taxon>
        <taxon>Endopterygota</taxon>
        <taxon>Diptera</taxon>
        <taxon>Nematocera</taxon>
        <taxon>Chironomoidea</taxon>
        <taxon>Chironomidae</taxon>
        <taxon>Chironominae</taxon>
        <taxon>Chironomus</taxon>
    </lineage>
</organism>
<feature type="transmembrane region" description="Helical" evidence="6">
    <location>
        <begin position="205"/>
        <end position="225"/>
    </location>
</feature>
<evidence type="ECO:0000256" key="4">
    <source>
        <dbReference type="ARBA" id="ARBA00023136"/>
    </source>
</evidence>
<gene>
    <name evidence="8" type="ORF">CHIRRI_LOCUS4305</name>
</gene>
<feature type="transmembrane region" description="Helical" evidence="6">
    <location>
        <begin position="431"/>
        <end position="449"/>
    </location>
</feature>
<feature type="transmembrane region" description="Helical" evidence="6">
    <location>
        <begin position="78"/>
        <end position="100"/>
    </location>
</feature>
<dbReference type="GO" id="GO:0005774">
    <property type="term" value="C:vacuolar membrane"/>
    <property type="evidence" value="ECO:0007669"/>
    <property type="project" value="TreeGrafter"/>
</dbReference>
<keyword evidence="2 6" id="KW-0812">Transmembrane</keyword>
<dbReference type="GO" id="GO:0015179">
    <property type="term" value="F:L-amino acid transmembrane transporter activity"/>
    <property type="evidence" value="ECO:0007669"/>
    <property type="project" value="TreeGrafter"/>
</dbReference>
<dbReference type="InterPro" id="IPR013057">
    <property type="entry name" value="AA_transpt_TM"/>
</dbReference>
<feature type="region of interest" description="Disordered" evidence="5">
    <location>
        <begin position="1"/>
        <end position="45"/>
    </location>
</feature>
<accession>A0A9N9RRG5</accession>
<feature type="compositionally biased region" description="Basic and acidic residues" evidence="5">
    <location>
        <begin position="1"/>
        <end position="13"/>
    </location>
</feature>
<dbReference type="EMBL" id="OU895877">
    <property type="protein sequence ID" value="CAG9801374.1"/>
    <property type="molecule type" value="Genomic_DNA"/>
</dbReference>
<evidence type="ECO:0000256" key="1">
    <source>
        <dbReference type="ARBA" id="ARBA00004141"/>
    </source>
</evidence>
<evidence type="ECO:0000259" key="7">
    <source>
        <dbReference type="Pfam" id="PF01490"/>
    </source>
</evidence>
<evidence type="ECO:0000256" key="6">
    <source>
        <dbReference type="SAM" id="Phobius"/>
    </source>
</evidence>
<dbReference type="AlphaFoldDB" id="A0A9N9RRG5"/>
<feature type="transmembrane region" description="Helical" evidence="6">
    <location>
        <begin position="173"/>
        <end position="193"/>
    </location>
</feature>
<keyword evidence="9" id="KW-1185">Reference proteome</keyword>
<dbReference type="PANTHER" id="PTHR22950:SF340">
    <property type="entry name" value="AMINO ACID TRANSPORTER TRANSMEMBRANE DOMAIN-CONTAINING PROTEIN-RELATED"/>
    <property type="match status" value="1"/>
</dbReference>